<dbReference type="OrthoDB" id="687262at2759"/>
<dbReference type="PANTHER" id="PTHR45224">
    <property type="entry name" value="OS01G0527900 PROTEIN-RELATED"/>
    <property type="match status" value="1"/>
</dbReference>
<proteinExistence type="predicted"/>
<comment type="caution">
    <text evidence="1">The sequence shown here is derived from an EMBL/GenBank/DDBJ whole genome shotgun (WGS) entry which is preliminary data.</text>
</comment>
<dbReference type="Proteomes" id="UP000636709">
    <property type="component" value="Unassembled WGS sequence"/>
</dbReference>
<dbReference type="AlphaFoldDB" id="A0A835KY39"/>
<reference evidence="1" key="1">
    <citation type="submission" date="2020-07" db="EMBL/GenBank/DDBJ databases">
        <title>Genome sequence and genetic diversity analysis of an under-domesticated orphan crop, white fonio (Digitaria exilis).</title>
        <authorList>
            <person name="Bennetzen J.L."/>
            <person name="Chen S."/>
            <person name="Ma X."/>
            <person name="Wang X."/>
            <person name="Yssel A.E.J."/>
            <person name="Chaluvadi S.R."/>
            <person name="Johnson M."/>
            <person name="Gangashetty P."/>
            <person name="Hamidou F."/>
            <person name="Sanogo M.D."/>
            <person name="Zwaenepoel A."/>
            <person name="Wallace J."/>
            <person name="Van De Peer Y."/>
            <person name="Van Deynze A."/>
        </authorList>
    </citation>
    <scope>NUCLEOTIDE SEQUENCE</scope>
    <source>
        <tissue evidence="1">Leaves</tissue>
    </source>
</reference>
<dbReference type="EMBL" id="JACEFO010000112">
    <property type="protein sequence ID" value="KAF8781061.1"/>
    <property type="molecule type" value="Genomic_DNA"/>
</dbReference>
<accession>A0A835KY39</accession>
<organism evidence="1 2">
    <name type="scientific">Digitaria exilis</name>
    <dbReference type="NCBI Taxonomy" id="1010633"/>
    <lineage>
        <taxon>Eukaryota</taxon>
        <taxon>Viridiplantae</taxon>
        <taxon>Streptophyta</taxon>
        <taxon>Embryophyta</taxon>
        <taxon>Tracheophyta</taxon>
        <taxon>Spermatophyta</taxon>
        <taxon>Magnoliopsida</taxon>
        <taxon>Liliopsida</taxon>
        <taxon>Poales</taxon>
        <taxon>Poaceae</taxon>
        <taxon>PACMAD clade</taxon>
        <taxon>Panicoideae</taxon>
        <taxon>Panicodae</taxon>
        <taxon>Paniceae</taxon>
        <taxon>Anthephorinae</taxon>
        <taxon>Digitaria</taxon>
    </lineage>
</organism>
<sequence>MHWRPSPVNYVQLPRARPSSRATPFARASNFFFALPCFARLFFPPPTFLHELEHSSPTTTPQRRSGYCTSPAVAFPPPEIHIRVDVPYDFGDFWIYPPEGFSNYLQSDTFANLPDGTENSHFVGGGLSQSSFSPQYLGATRTPTQAKQTDHIVNDLDAEEDETINIDNDSRTDKRLNWMVPEDIRLKSLADKKIEAARLTHETAQEQTKCKMLETYTQLLLAPTVQLSEDALAERNLALENMRLALFHKICLEDDERGVLKRMPEGLSISKYYYLSIKFAIHIYVTIAIHCNG</sequence>
<evidence type="ECO:0000313" key="1">
    <source>
        <dbReference type="EMBL" id="KAF8781061.1"/>
    </source>
</evidence>
<name>A0A835KY39_9POAL</name>
<dbReference type="PANTHER" id="PTHR45224:SF5">
    <property type="entry name" value="OS02G0311800 PROTEIN"/>
    <property type="match status" value="1"/>
</dbReference>
<evidence type="ECO:0000313" key="2">
    <source>
        <dbReference type="Proteomes" id="UP000636709"/>
    </source>
</evidence>
<keyword evidence="2" id="KW-1185">Reference proteome</keyword>
<gene>
    <name evidence="1" type="ORF">HU200_001033</name>
</gene>
<protein>
    <submittedName>
        <fullName evidence="1">Uncharacterized protein</fullName>
    </submittedName>
</protein>